<sequence length="415" mass="48171">MDYPPATFEDPPPPMPPLGHRDTRTAKEKTQRHLYLARDIVLGKATSDVLYAHLPSAEALFQLSYALDMEYAETGWLRDLAVSLLGGDVARAYHTKYLQTPENIQWLAPLDAYGLWCSNDEGEILQLANEAVEHNATFIRSAIDFALLADGTLRQTDSEIENIETVMERQYKDSWLIKVDNIHLRLMLAELTNRHPLDQEAQDYQDKYVLMAVKGMRRSLTTAPHEDYPPPDYDDPWTQLSVALYDDRLDYVWHWVLELYDHCPKEAWREYFDLVCEGSPLPSDHTVEMLMAMGSDEKKCFLDKFGIDLVPKLRLYIPDNVVDALRIWVHLAAEFVWCWYLNRDWFHKEADIIFKTKRVVCRIPDRDVRGSARPLWIKQAEEKHEHFVVVYGEWPEIVTARGNILGSDRLALLPL</sequence>
<dbReference type="EMBL" id="JAVFHQ010000033">
    <property type="protein sequence ID" value="KAK4543310.1"/>
    <property type="molecule type" value="Genomic_DNA"/>
</dbReference>
<evidence type="ECO:0000313" key="2">
    <source>
        <dbReference type="EMBL" id="KAK4543310.1"/>
    </source>
</evidence>
<reference evidence="2 3" key="1">
    <citation type="submission" date="2021-11" db="EMBL/GenBank/DDBJ databases">
        <title>Black yeast isolated from Biological Soil Crust.</title>
        <authorList>
            <person name="Kurbessoian T."/>
        </authorList>
    </citation>
    <scope>NUCLEOTIDE SEQUENCE [LARGE SCALE GENOMIC DNA]</scope>
    <source>
        <strain evidence="2 3">CCFEE 5522</strain>
    </source>
</reference>
<gene>
    <name evidence="2" type="ORF">LTR36_005669</name>
</gene>
<dbReference type="Proteomes" id="UP001324427">
    <property type="component" value="Unassembled WGS sequence"/>
</dbReference>
<feature type="region of interest" description="Disordered" evidence="1">
    <location>
        <begin position="1"/>
        <end position="26"/>
    </location>
</feature>
<name>A0AAV9JEY0_9PEZI</name>
<protein>
    <submittedName>
        <fullName evidence="2">Uncharacterized protein</fullName>
    </submittedName>
</protein>
<comment type="caution">
    <text evidence="2">The sequence shown here is derived from an EMBL/GenBank/DDBJ whole genome shotgun (WGS) entry which is preliminary data.</text>
</comment>
<evidence type="ECO:0000256" key="1">
    <source>
        <dbReference type="SAM" id="MobiDB-lite"/>
    </source>
</evidence>
<organism evidence="2 3">
    <name type="scientific">Oleoguttula mirabilis</name>
    <dbReference type="NCBI Taxonomy" id="1507867"/>
    <lineage>
        <taxon>Eukaryota</taxon>
        <taxon>Fungi</taxon>
        <taxon>Dikarya</taxon>
        <taxon>Ascomycota</taxon>
        <taxon>Pezizomycotina</taxon>
        <taxon>Dothideomycetes</taxon>
        <taxon>Dothideomycetidae</taxon>
        <taxon>Mycosphaerellales</taxon>
        <taxon>Teratosphaeriaceae</taxon>
        <taxon>Oleoguttula</taxon>
    </lineage>
</organism>
<evidence type="ECO:0000313" key="3">
    <source>
        <dbReference type="Proteomes" id="UP001324427"/>
    </source>
</evidence>
<proteinExistence type="predicted"/>
<accession>A0AAV9JEY0</accession>
<keyword evidence="3" id="KW-1185">Reference proteome</keyword>
<dbReference type="AlphaFoldDB" id="A0AAV9JEY0"/>